<accession>A0A8H2VJ77</accession>
<comment type="similarity">
    <text evidence="1">Belongs to the protein-tyrosine phosphatase family. Non-receptor class dual specificity subfamily.</text>
</comment>
<evidence type="ECO:0000259" key="6">
    <source>
        <dbReference type="PROSITE" id="PS50054"/>
    </source>
</evidence>
<evidence type="ECO:0000313" key="8">
    <source>
        <dbReference type="EMBL" id="CAB4256654.1"/>
    </source>
</evidence>
<evidence type="ECO:0000256" key="2">
    <source>
        <dbReference type="ARBA" id="ARBA00013064"/>
    </source>
</evidence>
<dbReference type="SUPFAM" id="SSF52799">
    <property type="entry name" value="(Phosphotyrosine protein) phosphatases II"/>
    <property type="match status" value="1"/>
</dbReference>
<dbReference type="EMBL" id="CAEFZW010000011">
    <property type="protein sequence ID" value="CAB4256654.1"/>
    <property type="molecule type" value="Genomic_DNA"/>
</dbReference>
<dbReference type="GeneID" id="64859743"/>
<keyword evidence="3" id="KW-0378">Hydrolase</keyword>
<evidence type="ECO:0000256" key="5">
    <source>
        <dbReference type="PIRSR" id="PIRSR000941-50"/>
    </source>
</evidence>
<evidence type="ECO:0000256" key="4">
    <source>
        <dbReference type="ARBA" id="ARBA00022912"/>
    </source>
</evidence>
<dbReference type="InterPro" id="IPR016278">
    <property type="entry name" value="DUSP12"/>
</dbReference>
<dbReference type="GO" id="GO:0005634">
    <property type="term" value="C:nucleus"/>
    <property type="evidence" value="ECO:0007669"/>
    <property type="project" value="TreeGrafter"/>
</dbReference>
<name>A0A8H2VJ77_9SACH</name>
<feature type="domain" description="Tyrosine-protein phosphatase" evidence="6">
    <location>
        <begin position="32"/>
        <end position="194"/>
    </location>
</feature>
<dbReference type="GO" id="GO:0004725">
    <property type="term" value="F:protein tyrosine phosphatase activity"/>
    <property type="evidence" value="ECO:0007669"/>
    <property type="project" value="UniProtKB-EC"/>
</dbReference>
<feature type="domain" description="Tyrosine specific protein phosphatases" evidence="7">
    <location>
        <begin position="116"/>
        <end position="175"/>
    </location>
</feature>
<dbReference type="PANTHER" id="PTHR45848:SF4">
    <property type="entry name" value="DUAL SPECIFICITY PROTEIN PHOSPHATASE 12"/>
    <property type="match status" value="1"/>
</dbReference>
<dbReference type="PROSITE" id="PS50056">
    <property type="entry name" value="TYR_PHOSPHATASE_2"/>
    <property type="match status" value="1"/>
</dbReference>
<evidence type="ECO:0000256" key="3">
    <source>
        <dbReference type="ARBA" id="ARBA00022801"/>
    </source>
</evidence>
<evidence type="ECO:0000259" key="7">
    <source>
        <dbReference type="PROSITE" id="PS50056"/>
    </source>
</evidence>
<dbReference type="RefSeq" id="XP_041408498.1">
    <property type="nucleotide sequence ID" value="XM_041552564.1"/>
</dbReference>
<dbReference type="FunFam" id="3.90.190.10:FF:000116">
    <property type="entry name" value="YVH1p Protein phosphatase"/>
    <property type="match status" value="1"/>
</dbReference>
<feature type="active site" description="Phosphocysteine intermediate" evidence="5">
    <location>
        <position position="138"/>
    </location>
</feature>
<evidence type="ECO:0000313" key="9">
    <source>
        <dbReference type="Proteomes" id="UP000644660"/>
    </source>
</evidence>
<dbReference type="Proteomes" id="UP000644660">
    <property type="component" value="Unassembled WGS sequence"/>
</dbReference>
<dbReference type="PROSITE" id="PS50054">
    <property type="entry name" value="TYR_PHOSPHATASE_DUAL"/>
    <property type="match status" value="1"/>
</dbReference>
<dbReference type="InterPro" id="IPR000387">
    <property type="entry name" value="Tyr_Pase_dom"/>
</dbReference>
<dbReference type="PIRSF" id="PIRSF000941">
    <property type="entry name" value="DUSP12"/>
    <property type="match status" value="1"/>
</dbReference>
<protein>
    <recommendedName>
        <fullName evidence="2">protein-tyrosine-phosphatase</fullName>
        <ecNumber evidence="2">3.1.3.48</ecNumber>
    </recommendedName>
</protein>
<comment type="caution">
    <text evidence="8">The sequence shown here is derived from an EMBL/GenBank/DDBJ whole genome shotgun (WGS) entry which is preliminary data.</text>
</comment>
<keyword evidence="9" id="KW-1185">Reference proteome</keyword>
<dbReference type="PANTHER" id="PTHR45848">
    <property type="entry name" value="DUAL SPECIFICITY PROTEIN PHOSPHATASE 12 FAMILY MEMBER"/>
    <property type="match status" value="1"/>
</dbReference>
<organism evidence="8 9">
    <name type="scientific">Maudiozyma barnettii</name>
    <dbReference type="NCBI Taxonomy" id="61262"/>
    <lineage>
        <taxon>Eukaryota</taxon>
        <taxon>Fungi</taxon>
        <taxon>Dikarya</taxon>
        <taxon>Ascomycota</taxon>
        <taxon>Saccharomycotina</taxon>
        <taxon>Saccharomycetes</taxon>
        <taxon>Saccharomycetales</taxon>
        <taxon>Saccharomycetaceae</taxon>
        <taxon>Maudiozyma</taxon>
    </lineage>
</organism>
<dbReference type="CDD" id="cd14518">
    <property type="entry name" value="DSP_fungal_YVH1"/>
    <property type="match status" value="1"/>
</dbReference>
<keyword evidence="4" id="KW-0904">Protein phosphatase</keyword>
<sequence length="380" mass="43517">MTDKTVKFAEGETVAEAAPAVVEPSKFTPHPDVSRILGNIYISGVQPIVDHTPLKVQYGITHILSVIRFNVIPEYLVRKGYTLKNISIDDIGTEDILQHFNETNNFIDECLFPNELEYNPAVVDFKKKPQKGGILVHCQAGESRSVAFVTAYLMYRYGLKVDQAVYAIRRKRPAVQINEGFMEQLKLFESMGSPQTIDYLNDKIYKVWKLENMSVQENFQIEKDFYKEGNDEDMELKQLNKDDLSQVTVVRCKKCRHRLALSTSFIPHIPPSKDSSESHFIRKAANSNRVIDIQESQNTCSHYFMEPLKWMEPELSKQELEGKLACPNCEMKVGAYNWKGSRCSCGKWVTPAIHLQSNRVDQFPLNKVALPNIVNFKSRE</sequence>
<reference evidence="8 9" key="1">
    <citation type="submission" date="2020-05" db="EMBL/GenBank/DDBJ databases">
        <authorList>
            <person name="Casaregola S."/>
            <person name="Devillers H."/>
            <person name="Grondin C."/>
        </authorList>
    </citation>
    <scope>NUCLEOTIDE SEQUENCE [LARGE SCALE GENOMIC DNA]</scope>
    <source>
        <strain evidence="8 9">CLIB 1767</strain>
    </source>
</reference>
<dbReference type="InterPro" id="IPR029021">
    <property type="entry name" value="Prot-tyrosine_phosphatase-like"/>
</dbReference>
<dbReference type="InterPro" id="IPR020422">
    <property type="entry name" value="TYR_PHOSPHATASE_DUAL_dom"/>
</dbReference>
<evidence type="ECO:0000256" key="1">
    <source>
        <dbReference type="ARBA" id="ARBA00008601"/>
    </source>
</evidence>
<dbReference type="GO" id="GO:0008138">
    <property type="term" value="F:protein tyrosine/serine/threonine phosphatase activity"/>
    <property type="evidence" value="ECO:0007669"/>
    <property type="project" value="InterPro"/>
</dbReference>
<dbReference type="SMART" id="SM00195">
    <property type="entry name" value="DSPc"/>
    <property type="match status" value="1"/>
</dbReference>
<dbReference type="Gene3D" id="3.90.190.10">
    <property type="entry name" value="Protein tyrosine phosphatase superfamily"/>
    <property type="match status" value="1"/>
</dbReference>
<dbReference type="InterPro" id="IPR000340">
    <property type="entry name" value="Dual-sp_phosphatase_cat-dom"/>
</dbReference>
<dbReference type="AlphaFoldDB" id="A0A8H2VJ77"/>
<dbReference type="Pfam" id="PF00782">
    <property type="entry name" value="DSPc"/>
    <property type="match status" value="1"/>
</dbReference>
<proteinExistence type="inferred from homology"/>
<dbReference type="EC" id="3.1.3.48" evidence="2"/>
<gene>
    <name evidence="8" type="ORF">KABA2_11S00264</name>
</gene>